<protein>
    <submittedName>
        <fullName evidence="1">Uncharacterized protein</fullName>
    </submittedName>
</protein>
<proteinExistence type="predicted"/>
<dbReference type="AlphaFoldDB" id="A0A1F5Z365"/>
<evidence type="ECO:0000313" key="1">
    <source>
        <dbReference type="EMBL" id="OGG06764.1"/>
    </source>
</evidence>
<reference evidence="1 2" key="1">
    <citation type="journal article" date="2016" name="Nat. Commun.">
        <title>Thousands of microbial genomes shed light on interconnected biogeochemical processes in an aquifer system.</title>
        <authorList>
            <person name="Anantharaman K."/>
            <person name="Brown C.T."/>
            <person name="Hug L.A."/>
            <person name="Sharon I."/>
            <person name="Castelle C.J."/>
            <person name="Probst A.J."/>
            <person name="Thomas B.C."/>
            <person name="Singh A."/>
            <person name="Wilkins M.J."/>
            <person name="Karaoz U."/>
            <person name="Brodie E.L."/>
            <person name="Williams K.H."/>
            <person name="Hubbard S.S."/>
            <person name="Banfield J.F."/>
        </authorList>
    </citation>
    <scope>NUCLEOTIDE SEQUENCE [LARGE SCALE GENOMIC DNA]</scope>
</reference>
<organism evidence="1 2">
    <name type="scientific">Candidatus Gottesmanbacteria bacterium RIFCSPHIGHO2_01_FULL_42_12</name>
    <dbReference type="NCBI Taxonomy" id="1798377"/>
    <lineage>
        <taxon>Bacteria</taxon>
        <taxon>Candidatus Gottesmaniibacteriota</taxon>
    </lineage>
</organism>
<comment type="caution">
    <text evidence="1">The sequence shown here is derived from an EMBL/GenBank/DDBJ whole genome shotgun (WGS) entry which is preliminary data.</text>
</comment>
<evidence type="ECO:0000313" key="2">
    <source>
        <dbReference type="Proteomes" id="UP000178681"/>
    </source>
</evidence>
<dbReference type="STRING" id="1798377.A2872_00845"/>
<dbReference type="Proteomes" id="UP000178681">
    <property type="component" value="Unassembled WGS sequence"/>
</dbReference>
<gene>
    <name evidence="1" type="ORF">A2872_00845</name>
</gene>
<name>A0A1F5Z365_9BACT</name>
<dbReference type="EMBL" id="MFJG01000021">
    <property type="protein sequence ID" value="OGG06764.1"/>
    <property type="molecule type" value="Genomic_DNA"/>
</dbReference>
<sequence>MLTAHMPLDTNKIALRGSTQDHLEIEDIRDDIIILKDGSCALIIQTSAVNFGLLSQAEQEAIIYAYAGLLNSLTFAVQIVIRSKRKDISSYVAKLDQFEAKQENPLLKNQIAKYKEFVVKTVKDNNVLDKKFYIIIPFSSMELGVGSSAKSLVKQRGLPLPKEIILEKAKVALSPKAEHLYRLMGSLGLKGRQMTTPELIELFFDAYNPNTDRPNVGEITSYTTPIVTKK</sequence>
<accession>A0A1F5Z365</accession>